<dbReference type="EMBL" id="FLMQ01000057">
    <property type="protein sequence ID" value="SBP89535.1"/>
    <property type="molecule type" value="Genomic_DNA"/>
</dbReference>
<proteinExistence type="predicted"/>
<organism evidence="1 2">
    <name type="scientific">Thiomonas delicata</name>
    <name type="common">Thiomonas cuprina</name>
    <dbReference type="NCBI Taxonomy" id="364030"/>
    <lineage>
        <taxon>Bacteria</taxon>
        <taxon>Pseudomonadati</taxon>
        <taxon>Pseudomonadota</taxon>
        <taxon>Betaproteobacteria</taxon>
        <taxon>Burkholderiales</taxon>
        <taxon>Thiomonas</taxon>
    </lineage>
</organism>
<protein>
    <submittedName>
        <fullName evidence="1">Uncharacterized protein</fullName>
    </submittedName>
</protein>
<gene>
    <name evidence="1" type="ORF">THIARS_80059</name>
</gene>
<dbReference type="AlphaFoldDB" id="A0A238D8F5"/>
<name>A0A238D8F5_THIDL</name>
<dbReference type="Proteomes" id="UP000214566">
    <property type="component" value="Unassembled WGS sequence"/>
</dbReference>
<keyword evidence="2" id="KW-1185">Reference proteome</keyword>
<accession>A0A238D8F5</accession>
<reference evidence="1 2" key="1">
    <citation type="submission" date="2016-06" db="EMBL/GenBank/DDBJ databases">
        <authorList>
            <person name="Kjaerup R.B."/>
            <person name="Dalgaard T.S."/>
            <person name="Juul-Madsen H.R."/>
        </authorList>
    </citation>
    <scope>NUCLEOTIDE SEQUENCE [LARGE SCALE GENOMIC DNA]</scope>
    <source>
        <strain evidence="1 2">DSM 16361</strain>
    </source>
</reference>
<evidence type="ECO:0000313" key="1">
    <source>
        <dbReference type="EMBL" id="SBP89535.1"/>
    </source>
</evidence>
<evidence type="ECO:0000313" key="2">
    <source>
        <dbReference type="Proteomes" id="UP000214566"/>
    </source>
</evidence>
<sequence length="198" mass="21221">MASHRIKQEPRQPVVPASAAKVAGSARGPTALQCSEPGRLLRRRRELRLGAQGPFLHLVLGLPLLMRLHENMLLGEQKFISLLTLPRRGPSLLLLGMQSLQAVDLGLLGRQRGADLGDEGTQVAHLAPVASLGLDRLQMLPVLLGIAQQAVMLLHGLLVLGLELLEGEGDLLPKLGGLGVERLQRFDALGCGVAVRHI</sequence>